<evidence type="ECO:0000313" key="1">
    <source>
        <dbReference type="EMBL" id="KAH3707351.1"/>
    </source>
</evidence>
<comment type="caution">
    <text evidence="1">The sequence shown here is derived from an EMBL/GenBank/DDBJ whole genome shotgun (WGS) entry which is preliminary data.</text>
</comment>
<dbReference type="AlphaFoldDB" id="A0A9D3YY09"/>
<name>A0A9D3YY09_DREPO</name>
<keyword evidence="2" id="KW-1185">Reference proteome</keyword>
<sequence>MSTLIDKIDFNKYLAFEVKDPPSTSLSVSLSGVTGHVGSGDVVNACPCVGDSSRRLFKSGEAEPSDDCKKST</sequence>
<dbReference type="EMBL" id="JAIWYP010000014">
    <property type="protein sequence ID" value="KAH3707351.1"/>
    <property type="molecule type" value="Genomic_DNA"/>
</dbReference>
<dbReference type="Proteomes" id="UP000828390">
    <property type="component" value="Unassembled WGS sequence"/>
</dbReference>
<accession>A0A9D3YY09</accession>
<reference evidence="1" key="2">
    <citation type="submission" date="2020-11" db="EMBL/GenBank/DDBJ databases">
        <authorList>
            <person name="McCartney M.A."/>
            <person name="Auch B."/>
            <person name="Kono T."/>
            <person name="Mallez S."/>
            <person name="Becker A."/>
            <person name="Gohl D.M."/>
            <person name="Silverstein K.A.T."/>
            <person name="Koren S."/>
            <person name="Bechman K.B."/>
            <person name="Herman A."/>
            <person name="Abrahante J.E."/>
            <person name="Garbe J."/>
        </authorList>
    </citation>
    <scope>NUCLEOTIDE SEQUENCE</scope>
    <source>
        <strain evidence="1">Duluth1</strain>
        <tissue evidence="1">Whole animal</tissue>
    </source>
</reference>
<evidence type="ECO:0000313" key="2">
    <source>
        <dbReference type="Proteomes" id="UP000828390"/>
    </source>
</evidence>
<reference evidence="1" key="1">
    <citation type="journal article" date="2019" name="bioRxiv">
        <title>The Genome of the Zebra Mussel, Dreissena polymorpha: A Resource for Invasive Species Research.</title>
        <authorList>
            <person name="McCartney M.A."/>
            <person name="Auch B."/>
            <person name="Kono T."/>
            <person name="Mallez S."/>
            <person name="Zhang Y."/>
            <person name="Obille A."/>
            <person name="Becker A."/>
            <person name="Abrahante J.E."/>
            <person name="Garbe J."/>
            <person name="Badalamenti J.P."/>
            <person name="Herman A."/>
            <person name="Mangelson H."/>
            <person name="Liachko I."/>
            <person name="Sullivan S."/>
            <person name="Sone E.D."/>
            <person name="Koren S."/>
            <person name="Silverstein K.A.T."/>
            <person name="Beckman K.B."/>
            <person name="Gohl D.M."/>
        </authorList>
    </citation>
    <scope>NUCLEOTIDE SEQUENCE</scope>
    <source>
        <strain evidence="1">Duluth1</strain>
        <tissue evidence="1">Whole animal</tissue>
    </source>
</reference>
<organism evidence="1 2">
    <name type="scientific">Dreissena polymorpha</name>
    <name type="common">Zebra mussel</name>
    <name type="synonym">Mytilus polymorpha</name>
    <dbReference type="NCBI Taxonomy" id="45954"/>
    <lineage>
        <taxon>Eukaryota</taxon>
        <taxon>Metazoa</taxon>
        <taxon>Spiralia</taxon>
        <taxon>Lophotrochozoa</taxon>
        <taxon>Mollusca</taxon>
        <taxon>Bivalvia</taxon>
        <taxon>Autobranchia</taxon>
        <taxon>Heteroconchia</taxon>
        <taxon>Euheterodonta</taxon>
        <taxon>Imparidentia</taxon>
        <taxon>Neoheterodontei</taxon>
        <taxon>Myida</taxon>
        <taxon>Dreissenoidea</taxon>
        <taxon>Dreissenidae</taxon>
        <taxon>Dreissena</taxon>
    </lineage>
</organism>
<gene>
    <name evidence="1" type="ORF">DPMN_066753</name>
</gene>
<protein>
    <submittedName>
        <fullName evidence="1">Uncharacterized protein</fullName>
    </submittedName>
</protein>
<proteinExistence type="predicted"/>